<organism evidence="1 2">
    <name type="scientific">Aureispira anguillae</name>
    <dbReference type="NCBI Taxonomy" id="2864201"/>
    <lineage>
        <taxon>Bacteria</taxon>
        <taxon>Pseudomonadati</taxon>
        <taxon>Bacteroidota</taxon>
        <taxon>Saprospiria</taxon>
        <taxon>Saprospirales</taxon>
        <taxon>Saprospiraceae</taxon>
        <taxon>Aureispira</taxon>
    </lineage>
</organism>
<dbReference type="RefSeq" id="WP_264791800.1">
    <property type="nucleotide sequence ID" value="NZ_AP026867.1"/>
</dbReference>
<protein>
    <submittedName>
        <fullName evidence="1">Uncharacterized protein</fullName>
    </submittedName>
</protein>
<dbReference type="AlphaFoldDB" id="A0A915YCD1"/>
<reference evidence="1" key="1">
    <citation type="submission" date="2022-09" db="EMBL/GenBank/DDBJ databases">
        <title>Aureispira anguillicida sp. nov., isolated from Leptocephalus of Japanese eel Anguilla japonica.</title>
        <authorList>
            <person name="Yuasa K."/>
            <person name="Mekata T."/>
            <person name="Ikunari K."/>
        </authorList>
    </citation>
    <scope>NUCLEOTIDE SEQUENCE</scope>
    <source>
        <strain evidence="1">EL160426</strain>
    </source>
</reference>
<name>A0A915YCD1_9BACT</name>
<accession>A0A915YCD1</accession>
<proteinExistence type="predicted"/>
<evidence type="ECO:0000313" key="2">
    <source>
        <dbReference type="Proteomes" id="UP001060919"/>
    </source>
</evidence>
<dbReference type="Proteomes" id="UP001060919">
    <property type="component" value="Chromosome"/>
</dbReference>
<keyword evidence="2" id="KW-1185">Reference proteome</keyword>
<dbReference type="EMBL" id="AP026867">
    <property type="protein sequence ID" value="BDS10493.1"/>
    <property type="molecule type" value="Genomic_DNA"/>
</dbReference>
<evidence type="ECO:0000313" key="1">
    <source>
        <dbReference type="EMBL" id="BDS10493.1"/>
    </source>
</evidence>
<gene>
    <name evidence="1" type="ORF">AsAng_0012010</name>
</gene>
<dbReference type="KEGG" id="aup:AsAng_0012010"/>
<sequence length="150" mass="17356">MEILFSSDRAFTLEHYNAEKGLLLIRSPMYFMDPSIKNVDLMFSYTNYIGIPITLHGIKLRAGTEEEYNVFLEPLKNIALHTSNMFSEKDFFAIESQGGVFYILASQYAIDENVIPIEETIVADPPTIDGWNSKHKEHYEALIWKKRTEQ</sequence>